<dbReference type="GO" id="GO:0046917">
    <property type="term" value="F:triphosphoribosyl-dephospho-CoA synthase activity"/>
    <property type="evidence" value="ECO:0007669"/>
    <property type="project" value="UniProtKB-EC"/>
</dbReference>
<proteinExistence type="predicted"/>
<dbReference type="AlphaFoldDB" id="U2Q418"/>
<accession>U2Q418</accession>
<dbReference type="PANTHER" id="PTHR30201">
    <property type="entry name" value="TRIPHOSPHORIBOSYL-DEPHOSPHO-COA SYNTHASE"/>
    <property type="match status" value="1"/>
</dbReference>
<name>U2Q418_9ACTN</name>
<comment type="catalytic activity">
    <reaction evidence="1">
        <text>3'-dephospho-CoA + ATP = 2'-(5''-triphospho-alpha-D-ribosyl)-3'-dephospho-CoA + adenine</text>
        <dbReference type="Rhea" id="RHEA:15117"/>
        <dbReference type="ChEBI" id="CHEBI:16708"/>
        <dbReference type="ChEBI" id="CHEBI:30616"/>
        <dbReference type="ChEBI" id="CHEBI:57328"/>
        <dbReference type="ChEBI" id="CHEBI:61378"/>
        <dbReference type="EC" id="2.4.2.52"/>
    </reaction>
</comment>
<sequence>MATDESAEFLAEDIVYALAAEAAAESKPGLVTASQTASHTDMDVFTLLRSACSLRDTFRDAALLCANLDVGQAINSCSSLFAELRSIGKYGEQVMFRVTGGVNTHKGGIFLGVLLAAAARIVVDREPFLNPSQVCLVARQLAFPALLSDMIFSDDDSDSVDHLSGGLRAWRMFGVQGIRGEVISGFSSVLNNGIPALELSLNRGVRIGAALTHTLISLMAVVQDSTVLNRVNDPKRLALVQDRANDILANGSIFTKRGKRLIRRANGEFTRLRISPGGAADLTAVSLYLHLWSSHGRVACKKNYSSLCEEVDGQSFWI</sequence>
<dbReference type="EMBL" id="ACVN02000287">
    <property type="protein sequence ID" value="ERK51121.1"/>
    <property type="molecule type" value="Genomic_DNA"/>
</dbReference>
<protein>
    <recommendedName>
        <fullName evidence="2">triphosphoribosyl-dephospho-CoA synthase</fullName>
        <ecNumber evidence="2">2.4.2.52</ecNumber>
    </recommendedName>
</protein>
<keyword evidence="5" id="KW-0067">ATP-binding</keyword>
<comment type="caution">
    <text evidence="6">The sequence shown here is derived from an EMBL/GenBank/DDBJ whole genome shotgun (WGS) entry which is preliminary data.</text>
</comment>
<organism evidence="6 7">
    <name type="scientific">Propionibacterium acidifaciens F0233</name>
    <dbReference type="NCBI Taxonomy" id="553198"/>
    <lineage>
        <taxon>Bacteria</taxon>
        <taxon>Bacillati</taxon>
        <taxon>Actinomycetota</taxon>
        <taxon>Actinomycetes</taxon>
        <taxon>Propionibacteriales</taxon>
        <taxon>Propionibacteriaceae</taxon>
        <taxon>Propionibacterium</taxon>
    </lineage>
</organism>
<keyword evidence="7" id="KW-1185">Reference proteome</keyword>
<dbReference type="InterPro" id="IPR002736">
    <property type="entry name" value="CitG"/>
</dbReference>
<dbReference type="RefSeq" id="WP_021798598.1">
    <property type="nucleotide sequence ID" value="NZ_ACVN02000287.1"/>
</dbReference>
<dbReference type="Pfam" id="PF01874">
    <property type="entry name" value="CitG"/>
    <property type="match status" value="1"/>
</dbReference>
<reference evidence="6" key="1">
    <citation type="submission" date="2013-08" db="EMBL/GenBank/DDBJ databases">
        <authorList>
            <person name="Durkin A.S."/>
            <person name="Haft D.R."/>
            <person name="McCorrison J."/>
            <person name="Torralba M."/>
            <person name="Gillis M."/>
            <person name="Haft D.H."/>
            <person name="Methe B."/>
            <person name="Sutton G."/>
            <person name="Nelson K.E."/>
        </authorList>
    </citation>
    <scope>NUCLEOTIDE SEQUENCE [LARGE SCALE GENOMIC DNA]</scope>
    <source>
        <strain evidence="6">F0233</strain>
    </source>
</reference>
<evidence type="ECO:0000313" key="6">
    <source>
        <dbReference type="EMBL" id="ERK51121.1"/>
    </source>
</evidence>
<evidence type="ECO:0000256" key="3">
    <source>
        <dbReference type="ARBA" id="ARBA00022679"/>
    </source>
</evidence>
<gene>
    <name evidence="6" type="primary">citG</name>
    <name evidence="6" type="ORF">HMPREF0682_0907</name>
</gene>
<keyword evidence="3" id="KW-0808">Transferase</keyword>
<dbReference type="EC" id="2.4.2.52" evidence="2"/>
<dbReference type="GO" id="GO:0051191">
    <property type="term" value="P:prosthetic group biosynthetic process"/>
    <property type="evidence" value="ECO:0007669"/>
    <property type="project" value="TreeGrafter"/>
</dbReference>
<dbReference type="PANTHER" id="PTHR30201:SF2">
    <property type="entry name" value="2-(5''-TRIPHOSPHORIBOSYL)-3'-DEPHOSPHOCOENZYME-A SYNTHASE"/>
    <property type="match status" value="1"/>
</dbReference>
<evidence type="ECO:0000256" key="4">
    <source>
        <dbReference type="ARBA" id="ARBA00022741"/>
    </source>
</evidence>
<keyword evidence="4" id="KW-0547">Nucleotide-binding</keyword>
<evidence type="ECO:0000256" key="2">
    <source>
        <dbReference type="ARBA" id="ARBA00012074"/>
    </source>
</evidence>
<dbReference type="GO" id="GO:0005524">
    <property type="term" value="F:ATP binding"/>
    <property type="evidence" value="ECO:0007669"/>
    <property type="project" value="UniProtKB-KW"/>
</dbReference>
<evidence type="ECO:0000256" key="5">
    <source>
        <dbReference type="ARBA" id="ARBA00022840"/>
    </source>
</evidence>
<dbReference type="Proteomes" id="UP000017052">
    <property type="component" value="Unassembled WGS sequence"/>
</dbReference>
<dbReference type="Gene3D" id="1.10.4200.10">
    <property type="entry name" value="Triphosphoribosyl-dephospho-CoA protein"/>
    <property type="match status" value="1"/>
</dbReference>
<evidence type="ECO:0000313" key="7">
    <source>
        <dbReference type="Proteomes" id="UP000017052"/>
    </source>
</evidence>
<evidence type="ECO:0000256" key="1">
    <source>
        <dbReference type="ARBA" id="ARBA00001210"/>
    </source>
</evidence>
<dbReference type="GeneID" id="95359221"/>